<sequence length="470" mass="52939">MNRKGIVPFILLLMLLLLAACSDKAKENEKVTADEIVSSDEKEDDKDVDLQEDQAEQEENKSEEVVAAAPLPQSLEELEQLPTGYTSFISILDKDGQAQIDELTSHLPDISGEPTQNELDHYYNELLAVFQQDFKGPSELIARLKFHAIGSPDIDNPRMQFKENMNVLVILDASGSMGQYVGGQTQMEAAKKAIVQFVENLPKEANVGLRVYGHEGTGSSADKAMSCASSDLLYPLQEYDKASFKQSLDQVKPAGWTPTELAIREAKKDLAEFDGEHNTNIVYLVGDGISTCNDDPVAAAKDLYDSNITPIINVIGFNVDNEGQRQLKEVAKAVEGTYQDVQDAATLQKELDQANEIAKQWAEWKKRESQNLGHERLKKDLEIFVFDSQQFTKIVDERQQVGFTLQYLYQTKKIMSSESYDYLVKRNTDYHSWVQTEYEALKADLENMNEMQYSEAIQALEEKYLQNSPD</sequence>
<dbReference type="SMART" id="SM00327">
    <property type="entry name" value="VWA"/>
    <property type="match status" value="1"/>
</dbReference>
<name>A0ABW0U1X0_9BACL</name>
<dbReference type="SUPFAM" id="SSF53300">
    <property type="entry name" value="vWA-like"/>
    <property type="match status" value="1"/>
</dbReference>
<evidence type="ECO:0000256" key="1">
    <source>
        <dbReference type="SAM" id="MobiDB-lite"/>
    </source>
</evidence>
<feature type="signal peptide" evidence="2">
    <location>
        <begin position="1"/>
        <end position="25"/>
    </location>
</feature>
<dbReference type="PROSITE" id="PS50234">
    <property type="entry name" value="VWFA"/>
    <property type="match status" value="1"/>
</dbReference>
<evidence type="ECO:0000259" key="3">
    <source>
        <dbReference type="PROSITE" id="PS50234"/>
    </source>
</evidence>
<dbReference type="RefSeq" id="WP_381445700.1">
    <property type="nucleotide sequence ID" value="NZ_JBHSNP010000027.1"/>
</dbReference>
<feature type="chain" id="PRO_5046753340" evidence="2">
    <location>
        <begin position="26"/>
        <end position="470"/>
    </location>
</feature>
<dbReference type="Pfam" id="PF00092">
    <property type="entry name" value="VWA"/>
    <property type="match status" value="1"/>
</dbReference>
<accession>A0ABW0U1X0</accession>
<organism evidence="4 5">
    <name type="scientific">Sporosarcina koreensis</name>
    <dbReference type="NCBI Taxonomy" id="334735"/>
    <lineage>
        <taxon>Bacteria</taxon>
        <taxon>Bacillati</taxon>
        <taxon>Bacillota</taxon>
        <taxon>Bacilli</taxon>
        <taxon>Bacillales</taxon>
        <taxon>Caryophanaceae</taxon>
        <taxon>Sporosarcina</taxon>
    </lineage>
</organism>
<protein>
    <submittedName>
        <fullName evidence="4">VWA domain-containing protein</fullName>
    </submittedName>
</protein>
<dbReference type="InterPro" id="IPR002035">
    <property type="entry name" value="VWF_A"/>
</dbReference>
<dbReference type="EMBL" id="JBHSNP010000027">
    <property type="protein sequence ID" value="MFC5604194.1"/>
    <property type="molecule type" value="Genomic_DNA"/>
</dbReference>
<evidence type="ECO:0000256" key="2">
    <source>
        <dbReference type="SAM" id="SignalP"/>
    </source>
</evidence>
<evidence type="ECO:0000313" key="5">
    <source>
        <dbReference type="Proteomes" id="UP001596071"/>
    </source>
</evidence>
<dbReference type="PROSITE" id="PS51257">
    <property type="entry name" value="PROKAR_LIPOPROTEIN"/>
    <property type="match status" value="1"/>
</dbReference>
<gene>
    <name evidence="4" type="ORF">ACFPTP_13275</name>
</gene>
<keyword evidence="2" id="KW-0732">Signal</keyword>
<evidence type="ECO:0000313" key="4">
    <source>
        <dbReference type="EMBL" id="MFC5604194.1"/>
    </source>
</evidence>
<dbReference type="InterPro" id="IPR036465">
    <property type="entry name" value="vWFA_dom_sf"/>
</dbReference>
<feature type="domain" description="VWFA" evidence="3">
    <location>
        <begin position="166"/>
        <end position="357"/>
    </location>
</feature>
<keyword evidence="5" id="KW-1185">Reference proteome</keyword>
<proteinExistence type="predicted"/>
<feature type="region of interest" description="Disordered" evidence="1">
    <location>
        <begin position="29"/>
        <end position="64"/>
    </location>
</feature>
<dbReference type="Gene3D" id="3.40.50.410">
    <property type="entry name" value="von Willebrand factor, type A domain"/>
    <property type="match status" value="1"/>
</dbReference>
<comment type="caution">
    <text evidence="4">The sequence shown here is derived from an EMBL/GenBank/DDBJ whole genome shotgun (WGS) entry which is preliminary data.</text>
</comment>
<reference evidence="5" key="1">
    <citation type="journal article" date="2019" name="Int. J. Syst. Evol. Microbiol.">
        <title>The Global Catalogue of Microorganisms (GCM) 10K type strain sequencing project: providing services to taxonomists for standard genome sequencing and annotation.</title>
        <authorList>
            <consortium name="The Broad Institute Genomics Platform"/>
            <consortium name="The Broad Institute Genome Sequencing Center for Infectious Disease"/>
            <person name="Wu L."/>
            <person name="Ma J."/>
        </authorList>
    </citation>
    <scope>NUCLEOTIDE SEQUENCE [LARGE SCALE GENOMIC DNA]</scope>
    <source>
        <strain evidence="5">KACC 11299</strain>
    </source>
</reference>
<dbReference type="Proteomes" id="UP001596071">
    <property type="component" value="Unassembled WGS sequence"/>
</dbReference>
<feature type="compositionally biased region" description="Acidic residues" evidence="1">
    <location>
        <begin position="37"/>
        <end position="57"/>
    </location>
</feature>